<evidence type="ECO:0000256" key="1">
    <source>
        <dbReference type="SAM" id="MobiDB-lite"/>
    </source>
</evidence>
<proteinExistence type="predicted"/>
<dbReference type="AlphaFoldDB" id="A0A915HQ51"/>
<name>A0A915HQ51_ROMCU</name>
<feature type="region of interest" description="Disordered" evidence="1">
    <location>
        <begin position="102"/>
        <end position="122"/>
    </location>
</feature>
<organism evidence="2 3">
    <name type="scientific">Romanomermis culicivorax</name>
    <name type="common">Nematode worm</name>
    <dbReference type="NCBI Taxonomy" id="13658"/>
    <lineage>
        <taxon>Eukaryota</taxon>
        <taxon>Metazoa</taxon>
        <taxon>Ecdysozoa</taxon>
        <taxon>Nematoda</taxon>
        <taxon>Enoplea</taxon>
        <taxon>Dorylaimia</taxon>
        <taxon>Mermithida</taxon>
        <taxon>Mermithoidea</taxon>
        <taxon>Mermithidae</taxon>
        <taxon>Romanomermis</taxon>
    </lineage>
</organism>
<dbReference type="Proteomes" id="UP000887565">
    <property type="component" value="Unplaced"/>
</dbReference>
<dbReference type="WBParaSite" id="nRc.2.0.1.t04073-RA">
    <property type="protein sequence ID" value="nRc.2.0.1.t04073-RA"/>
    <property type="gene ID" value="nRc.2.0.1.g04073"/>
</dbReference>
<protein>
    <submittedName>
        <fullName evidence="3">Uncharacterized protein</fullName>
    </submittedName>
</protein>
<sequence>MLSEGNCKFNEKFYAGWYTNREEQLIRIQFADCDVISDPATNRNFASEQQNFANEMVSQAKFSQALQNYLLKLIEHSLPRIRPHDNDCLSGVSCFISAASDVDGCSTDASSSSSSSNSLLNY</sequence>
<accession>A0A915HQ51</accession>
<reference evidence="3" key="1">
    <citation type="submission" date="2022-11" db="UniProtKB">
        <authorList>
            <consortium name="WormBaseParasite"/>
        </authorList>
    </citation>
    <scope>IDENTIFICATION</scope>
</reference>
<evidence type="ECO:0000313" key="3">
    <source>
        <dbReference type="WBParaSite" id="nRc.2.0.1.t04073-RA"/>
    </source>
</evidence>
<feature type="compositionally biased region" description="Low complexity" evidence="1">
    <location>
        <begin position="110"/>
        <end position="122"/>
    </location>
</feature>
<keyword evidence="2" id="KW-1185">Reference proteome</keyword>
<evidence type="ECO:0000313" key="2">
    <source>
        <dbReference type="Proteomes" id="UP000887565"/>
    </source>
</evidence>